<gene>
    <name evidence="1" type="ORF">GCM10025770_29530</name>
</gene>
<protein>
    <submittedName>
        <fullName evidence="1">Uncharacterized protein</fullName>
    </submittedName>
</protein>
<evidence type="ECO:0000313" key="1">
    <source>
        <dbReference type="EMBL" id="GAA5168859.1"/>
    </source>
</evidence>
<sequence>MGADEAGYGRIIRGQTELREQCVQGMHRGFHGLDLLDEPASGQRGLSRYPPADDTASLRLAGASSALRRLRLYSAAPPRSVLKRLDVKAAGYSVPLAGGSFNFYQRVRIKQGPLSTAY</sequence>
<reference evidence="2" key="1">
    <citation type="journal article" date="2019" name="Int. J. Syst. Evol. Microbiol.">
        <title>The Global Catalogue of Microorganisms (GCM) 10K type strain sequencing project: providing services to taxonomists for standard genome sequencing and annotation.</title>
        <authorList>
            <consortium name="The Broad Institute Genomics Platform"/>
            <consortium name="The Broad Institute Genome Sequencing Center for Infectious Disease"/>
            <person name="Wu L."/>
            <person name="Ma J."/>
        </authorList>
    </citation>
    <scope>NUCLEOTIDE SEQUENCE [LARGE SCALE GENOMIC DNA]</scope>
    <source>
        <strain evidence="2">JCM 18715</strain>
    </source>
</reference>
<comment type="caution">
    <text evidence="1">The sequence shown here is derived from an EMBL/GenBank/DDBJ whole genome shotgun (WGS) entry which is preliminary data.</text>
</comment>
<name>A0ABP9QX85_9RHOO</name>
<organism evidence="1 2">
    <name type="scientific">Viridibacterium curvum</name>
    <dbReference type="NCBI Taxonomy" id="1101404"/>
    <lineage>
        <taxon>Bacteria</taxon>
        <taxon>Pseudomonadati</taxon>
        <taxon>Pseudomonadota</taxon>
        <taxon>Betaproteobacteria</taxon>
        <taxon>Rhodocyclales</taxon>
        <taxon>Rhodocyclaceae</taxon>
        <taxon>Viridibacterium</taxon>
    </lineage>
</organism>
<dbReference type="EMBL" id="BAABLD010000011">
    <property type="protein sequence ID" value="GAA5168859.1"/>
    <property type="molecule type" value="Genomic_DNA"/>
</dbReference>
<keyword evidence="2" id="KW-1185">Reference proteome</keyword>
<proteinExistence type="predicted"/>
<dbReference type="Proteomes" id="UP001500547">
    <property type="component" value="Unassembled WGS sequence"/>
</dbReference>
<evidence type="ECO:0000313" key="2">
    <source>
        <dbReference type="Proteomes" id="UP001500547"/>
    </source>
</evidence>
<accession>A0ABP9QX85</accession>